<dbReference type="PANTHER" id="PTHR30438">
    <property type="entry name" value="36 KDA ANTIGEN-RELATED"/>
    <property type="match status" value="1"/>
</dbReference>
<dbReference type="RefSeq" id="WP_144980279.1">
    <property type="nucleotide sequence ID" value="NZ_CP037920.1"/>
</dbReference>
<dbReference type="Proteomes" id="UP000318704">
    <property type="component" value="Chromosome"/>
</dbReference>
<evidence type="ECO:0000313" key="2">
    <source>
        <dbReference type="EMBL" id="QDT94857.1"/>
    </source>
</evidence>
<dbReference type="GO" id="GO:1990195">
    <property type="term" value="C:macrolide transmembrane transporter complex"/>
    <property type="evidence" value="ECO:0007669"/>
    <property type="project" value="InterPro"/>
</dbReference>
<protein>
    <submittedName>
        <fullName evidence="2">Macrolide export protein MacA</fullName>
    </submittedName>
</protein>
<feature type="coiled-coil region" evidence="1">
    <location>
        <begin position="80"/>
        <end position="138"/>
    </location>
</feature>
<gene>
    <name evidence="2" type="primary">macA_1</name>
    <name evidence="2" type="ORF">V144x_02900</name>
</gene>
<evidence type="ECO:0000313" key="3">
    <source>
        <dbReference type="Proteomes" id="UP000318704"/>
    </source>
</evidence>
<dbReference type="Gene3D" id="2.40.30.170">
    <property type="match status" value="1"/>
</dbReference>
<evidence type="ECO:0000256" key="1">
    <source>
        <dbReference type="SAM" id="Coils"/>
    </source>
</evidence>
<dbReference type="Gene3D" id="6.10.140.1990">
    <property type="match status" value="1"/>
</dbReference>
<reference evidence="2 3" key="1">
    <citation type="submission" date="2019-03" db="EMBL/GenBank/DDBJ databases">
        <title>Deep-cultivation of Planctomycetes and their phenomic and genomic characterization uncovers novel biology.</title>
        <authorList>
            <person name="Wiegand S."/>
            <person name="Jogler M."/>
            <person name="Boedeker C."/>
            <person name="Pinto D."/>
            <person name="Vollmers J."/>
            <person name="Rivas-Marin E."/>
            <person name="Kohn T."/>
            <person name="Peeters S.H."/>
            <person name="Heuer A."/>
            <person name="Rast P."/>
            <person name="Oberbeckmann S."/>
            <person name="Bunk B."/>
            <person name="Jeske O."/>
            <person name="Meyerdierks A."/>
            <person name="Storesund J.E."/>
            <person name="Kallscheuer N."/>
            <person name="Luecker S."/>
            <person name="Lage O.M."/>
            <person name="Pohl T."/>
            <person name="Merkel B.J."/>
            <person name="Hornburger P."/>
            <person name="Mueller R.-W."/>
            <person name="Bruemmer F."/>
            <person name="Labrenz M."/>
            <person name="Spormann A.M."/>
            <person name="Op den Camp H."/>
            <person name="Overmann J."/>
            <person name="Amann R."/>
            <person name="Jetten M.S.M."/>
            <person name="Mascher T."/>
            <person name="Medema M.H."/>
            <person name="Devos D.P."/>
            <person name="Kaster A.-K."/>
            <person name="Ovreas L."/>
            <person name="Rohde M."/>
            <person name="Galperin M.Y."/>
            <person name="Jogler C."/>
        </authorList>
    </citation>
    <scope>NUCLEOTIDE SEQUENCE [LARGE SCALE GENOMIC DNA]</scope>
    <source>
        <strain evidence="2 3">V144</strain>
    </source>
</reference>
<name>A0A517VPB4_9PLAN</name>
<dbReference type="GO" id="GO:0005886">
    <property type="term" value="C:plasma membrane"/>
    <property type="evidence" value="ECO:0007669"/>
    <property type="project" value="TreeGrafter"/>
</dbReference>
<dbReference type="PANTHER" id="PTHR30438:SF2">
    <property type="entry name" value="MEMBRANE PROTEIN"/>
    <property type="match status" value="1"/>
</dbReference>
<dbReference type="EMBL" id="CP037920">
    <property type="protein sequence ID" value="QDT94857.1"/>
    <property type="molecule type" value="Genomic_DNA"/>
</dbReference>
<dbReference type="InterPro" id="IPR030190">
    <property type="entry name" value="MacA_alpha-hairpin_sf"/>
</dbReference>
<keyword evidence="1" id="KW-0175">Coiled coil</keyword>
<sequence length="341" mass="37814">MKTITRLLVLVALIATSYGGWLWWKSQQPEPLPNGIVSGNGRVEAVQVDVATKFAGRIEEVSAKEGDLVQPGQVVARMDTRQLDASLAQAKARLAEVQQSVDQAKAVITKTESDIAFAEKQARRVERLLKAKAASQAENDTAVNALAVARATLGANKAALRTQEFAVKAAEARVWEIETQITDAILKSPTRGRVLYRLAEKGEVLPAGGKVMTILDLTDIYIEFYLPSRYATQTSIGADSRVVFDVDAQYGYSEPATISFVSPEAQFTPKQVETAQERDKLMFRVKAKFDPKRVEPYLEYIKTGIRGVAYVRIQPNVEWPEFLNKIYPDDPTVLLEQVLEQ</sequence>
<dbReference type="KEGG" id="gaw:V144x_02900"/>
<dbReference type="AlphaFoldDB" id="A0A517VPB4"/>
<accession>A0A517VPB4</accession>
<proteinExistence type="predicted"/>
<dbReference type="SUPFAM" id="SSF111369">
    <property type="entry name" value="HlyD-like secretion proteins"/>
    <property type="match status" value="1"/>
</dbReference>
<dbReference type="GO" id="GO:1990961">
    <property type="term" value="P:xenobiotic detoxification by transmembrane export across the plasma membrane"/>
    <property type="evidence" value="ECO:0007669"/>
    <property type="project" value="InterPro"/>
</dbReference>
<dbReference type="GO" id="GO:0019898">
    <property type="term" value="C:extrinsic component of membrane"/>
    <property type="evidence" value="ECO:0007669"/>
    <property type="project" value="InterPro"/>
</dbReference>
<dbReference type="Gene3D" id="2.40.50.100">
    <property type="match status" value="1"/>
</dbReference>
<organism evidence="2 3">
    <name type="scientific">Gimesia aquarii</name>
    <dbReference type="NCBI Taxonomy" id="2527964"/>
    <lineage>
        <taxon>Bacteria</taxon>
        <taxon>Pseudomonadati</taxon>
        <taxon>Planctomycetota</taxon>
        <taxon>Planctomycetia</taxon>
        <taxon>Planctomycetales</taxon>
        <taxon>Planctomycetaceae</taxon>
        <taxon>Gimesia</taxon>
    </lineage>
</organism>